<feature type="region of interest" description="Disordered" evidence="8">
    <location>
        <begin position="361"/>
        <end position="382"/>
    </location>
</feature>
<evidence type="ECO:0000256" key="2">
    <source>
        <dbReference type="ARBA" id="ARBA00022679"/>
    </source>
</evidence>
<name>A0AAW2HK59_9NEOP</name>
<dbReference type="GO" id="GO:0019706">
    <property type="term" value="F:protein-cysteine S-palmitoyltransferase activity"/>
    <property type="evidence" value="ECO:0007669"/>
    <property type="project" value="UniProtKB-EC"/>
</dbReference>
<evidence type="ECO:0000313" key="10">
    <source>
        <dbReference type="EMBL" id="KAL0269883.1"/>
    </source>
</evidence>
<organism evidence="10">
    <name type="scientific">Menopon gallinae</name>
    <name type="common">poultry shaft louse</name>
    <dbReference type="NCBI Taxonomy" id="328185"/>
    <lineage>
        <taxon>Eukaryota</taxon>
        <taxon>Metazoa</taxon>
        <taxon>Ecdysozoa</taxon>
        <taxon>Arthropoda</taxon>
        <taxon>Hexapoda</taxon>
        <taxon>Insecta</taxon>
        <taxon>Pterygota</taxon>
        <taxon>Neoptera</taxon>
        <taxon>Paraneoptera</taxon>
        <taxon>Psocodea</taxon>
        <taxon>Troctomorpha</taxon>
        <taxon>Phthiraptera</taxon>
        <taxon>Amblycera</taxon>
        <taxon>Menoponidae</taxon>
        <taxon>Menopon</taxon>
    </lineage>
</organism>
<keyword evidence="2 7" id="KW-0808">Transferase</keyword>
<evidence type="ECO:0000256" key="7">
    <source>
        <dbReference type="RuleBase" id="RU079119"/>
    </source>
</evidence>
<gene>
    <name evidence="10" type="ORF">PYX00_007470</name>
</gene>
<feature type="transmembrane region" description="Helical" evidence="7">
    <location>
        <begin position="256"/>
        <end position="277"/>
    </location>
</feature>
<evidence type="ECO:0000256" key="5">
    <source>
        <dbReference type="ARBA" id="ARBA00023136"/>
    </source>
</evidence>
<evidence type="ECO:0000256" key="1">
    <source>
        <dbReference type="ARBA" id="ARBA00004141"/>
    </source>
</evidence>
<comment type="similarity">
    <text evidence="7">Belongs to the DHHC palmitoyltransferase family.</text>
</comment>
<dbReference type="GO" id="GO:0016020">
    <property type="term" value="C:membrane"/>
    <property type="evidence" value="ECO:0007669"/>
    <property type="project" value="UniProtKB-SubCell"/>
</dbReference>
<sequence length="382" mass="43901">MMFQFIWIGTEPFKVLWLLLRTKWYKFNITIKSLFYNYFLDQNYVADVLMEPIFYFVDNFTKVLGPFFIIAASGLTISVVVICYMIGLPYWWRRSPEVTVVLVIIGHWLLINIVFHYYMGCTVSPGLPPEGALIPEAVSICKKCIAPKPPRTHHCSICNKCILKMDHHCPWLNNCVGHYNHRYFFMYMVYMTLGTIFIIVCGVELAYDVVYIGKSFDSDGEEELIGHPVRFNDSIMIPVTEGETKGMDNKKWQRGCIIYIALICTGVLIALGSLALWHGRLITRGETSIEGNINKTETKRYALQNKVYINPYNFGPAKNWKLFLGLVDGRSWIHLVFPSAHKPPGNGLTWKTVYSNDDDEEGELNEHNYTLNSDENNGSKIK</sequence>
<dbReference type="Pfam" id="PF01529">
    <property type="entry name" value="DHHC"/>
    <property type="match status" value="1"/>
</dbReference>
<evidence type="ECO:0000256" key="6">
    <source>
        <dbReference type="ARBA" id="ARBA00023315"/>
    </source>
</evidence>
<reference evidence="10" key="1">
    <citation type="journal article" date="2024" name="Gigascience">
        <title>Chromosome-level genome of the poultry shaft louse Menopon gallinae provides insight into the host-switching and adaptive evolution of parasitic lice.</title>
        <authorList>
            <person name="Xu Y."/>
            <person name="Ma L."/>
            <person name="Liu S."/>
            <person name="Liang Y."/>
            <person name="Liu Q."/>
            <person name="He Z."/>
            <person name="Tian L."/>
            <person name="Duan Y."/>
            <person name="Cai W."/>
            <person name="Li H."/>
            <person name="Song F."/>
        </authorList>
    </citation>
    <scope>NUCLEOTIDE SEQUENCE</scope>
    <source>
        <strain evidence="10">Cailab_2023a</strain>
    </source>
</reference>
<keyword evidence="6 7" id="KW-0012">Acyltransferase</keyword>
<protein>
    <recommendedName>
        <fullName evidence="7">Palmitoyltransferase</fullName>
        <ecNumber evidence="7">2.3.1.225</ecNumber>
    </recommendedName>
</protein>
<dbReference type="PANTHER" id="PTHR12246">
    <property type="entry name" value="PALMITOYLTRANSFERASE ZDHHC16"/>
    <property type="match status" value="1"/>
</dbReference>
<dbReference type="EC" id="2.3.1.225" evidence="7"/>
<accession>A0AAW2HK59</accession>
<evidence type="ECO:0000256" key="8">
    <source>
        <dbReference type="SAM" id="MobiDB-lite"/>
    </source>
</evidence>
<keyword evidence="4 7" id="KW-1133">Transmembrane helix</keyword>
<feature type="domain" description="Palmitoyltransferase DHHC" evidence="9">
    <location>
        <begin position="139"/>
        <end position="290"/>
    </location>
</feature>
<comment type="catalytic activity">
    <reaction evidence="7">
        <text>L-cysteinyl-[protein] + hexadecanoyl-CoA = S-hexadecanoyl-L-cysteinyl-[protein] + CoA</text>
        <dbReference type="Rhea" id="RHEA:36683"/>
        <dbReference type="Rhea" id="RHEA-COMP:10131"/>
        <dbReference type="Rhea" id="RHEA-COMP:11032"/>
        <dbReference type="ChEBI" id="CHEBI:29950"/>
        <dbReference type="ChEBI" id="CHEBI:57287"/>
        <dbReference type="ChEBI" id="CHEBI:57379"/>
        <dbReference type="ChEBI" id="CHEBI:74151"/>
        <dbReference type="EC" id="2.3.1.225"/>
    </reaction>
</comment>
<evidence type="ECO:0000256" key="3">
    <source>
        <dbReference type="ARBA" id="ARBA00022692"/>
    </source>
</evidence>
<keyword evidence="3 7" id="KW-0812">Transmembrane</keyword>
<comment type="caution">
    <text evidence="10">The sequence shown here is derived from an EMBL/GenBank/DDBJ whole genome shotgun (WGS) entry which is preliminary data.</text>
</comment>
<dbReference type="InterPro" id="IPR039859">
    <property type="entry name" value="PFA4/ZDH16/20/ERF2-like"/>
</dbReference>
<feature type="transmembrane region" description="Helical" evidence="7">
    <location>
        <begin position="98"/>
        <end position="119"/>
    </location>
</feature>
<dbReference type="AlphaFoldDB" id="A0AAW2HK59"/>
<dbReference type="InterPro" id="IPR001594">
    <property type="entry name" value="Palmitoyltrfase_DHHC"/>
</dbReference>
<dbReference type="EMBL" id="JARGDH010000004">
    <property type="protein sequence ID" value="KAL0269883.1"/>
    <property type="molecule type" value="Genomic_DNA"/>
</dbReference>
<comment type="domain">
    <text evidence="7">The DHHC domain is required for palmitoyltransferase activity.</text>
</comment>
<proteinExistence type="inferred from homology"/>
<dbReference type="PROSITE" id="PS50216">
    <property type="entry name" value="DHHC"/>
    <property type="match status" value="1"/>
</dbReference>
<evidence type="ECO:0000259" key="9">
    <source>
        <dbReference type="Pfam" id="PF01529"/>
    </source>
</evidence>
<comment type="subcellular location">
    <subcellularLocation>
        <location evidence="1">Membrane</location>
        <topology evidence="1">Multi-pass membrane protein</topology>
    </subcellularLocation>
</comment>
<feature type="compositionally biased region" description="Polar residues" evidence="8">
    <location>
        <begin position="367"/>
        <end position="382"/>
    </location>
</feature>
<keyword evidence="5 7" id="KW-0472">Membrane</keyword>
<evidence type="ECO:0000256" key="4">
    <source>
        <dbReference type="ARBA" id="ARBA00022989"/>
    </source>
</evidence>
<feature type="transmembrane region" description="Helical" evidence="7">
    <location>
        <begin position="63"/>
        <end position="86"/>
    </location>
</feature>
<feature type="transmembrane region" description="Helical" evidence="7">
    <location>
        <begin position="184"/>
        <end position="207"/>
    </location>
</feature>